<keyword evidence="2" id="KW-1133">Transmembrane helix</keyword>
<comment type="caution">
    <text evidence="3">The sequence shown here is derived from an EMBL/GenBank/DDBJ whole genome shotgun (WGS) entry which is preliminary data.</text>
</comment>
<dbReference type="Proteomes" id="UP000295626">
    <property type="component" value="Unassembled WGS sequence"/>
</dbReference>
<gene>
    <name evidence="3" type="ORF">E1091_05445</name>
</gene>
<dbReference type="EMBL" id="SMKE01000123">
    <property type="protein sequence ID" value="TDC00139.1"/>
    <property type="molecule type" value="Genomic_DNA"/>
</dbReference>
<evidence type="ECO:0000313" key="4">
    <source>
        <dbReference type="Proteomes" id="UP000295626"/>
    </source>
</evidence>
<proteinExistence type="predicted"/>
<feature type="transmembrane region" description="Helical" evidence="2">
    <location>
        <begin position="21"/>
        <end position="44"/>
    </location>
</feature>
<feature type="transmembrane region" description="Helical" evidence="2">
    <location>
        <begin position="64"/>
        <end position="92"/>
    </location>
</feature>
<reference evidence="3 4" key="1">
    <citation type="submission" date="2019-02" db="EMBL/GenBank/DDBJ databases">
        <title>Draft genome sequences of novel Actinobacteria.</title>
        <authorList>
            <person name="Sahin N."/>
            <person name="Ay H."/>
            <person name="Saygin H."/>
        </authorList>
    </citation>
    <scope>NUCLEOTIDE SEQUENCE [LARGE SCALE GENOMIC DNA]</scope>
    <source>
        <strain evidence="3 4">JCM 30529</strain>
    </source>
</reference>
<keyword evidence="2" id="KW-0472">Membrane</keyword>
<keyword evidence="4" id="KW-1185">Reference proteome</keyword>
<protein>
    <submittedName>
        <fullName evidence="3">Uncharacterized protein</fullName>
    </submittedName>
</protein>
<feature type="transmembrane region" description="Helical" evidence="2">
    <location>
        <begin position="104"/>
        <end position="126"/>
    </location>
</feature>
<name>A0ABY2DJB7_9ACTN</name>
<sequence length="262" mass="26935">MVDPQNSPPARTRPSVVTVSSYLIILFVVTQVINLLLSFTTISATREAFRSAYQGADPQGADTLAGVGVAFAIAASVFTVLLAVGLLVLALLNNRGKNWSRITTWVVGGLLVCCTGGGLISGAAGVTGSQGSSPDLDTEELQRRLEAELPSWYNGLTLTLNVIGLLALLAALILLALPAANEFFRKPQAGPGGGYPQGQPGYPPTPGYPQHPGEPGYPQAPGAPGYPPTPGAPGYPQYPGQSTPPPGQPPASGDQGPSDRPS</sequence>
<accession>A0ABY2DJB7</accession>
<organism evidence="3 4">
    <name type="scientific">Micromonospora fluostatini</name>
    <dbReference type="NCBI Taxonomy" id="1629071"/>
    <lineage>
        <taxon>Bacteria</taxon>
        <taxon>Bacillati</taxon>
        <taxon>Actinomycetota</taxon>
        <taxon>Actinomycetes</taxon>
        <taxon>Micromonosporales</taxon>
        <taxon>Micromonosporaceae</taxon>
        <taxon>Micromonospora</taxon>
    </lineage>
</organism>
<feature type="compositionally biased region" description="Pro residues" evidence="1">
    <location>
        <begin position="224"/>
        <end position="233"/>
    </location>
</feature>
<feature type="compositionally biased region" description="Low complexity" evidence="1">
    <location>
        <begin position="210"/>
        <end position="223"/>
    </location>
</feature>
<keyword evidence="2" id="KW-0812">Transmembrane</keyword>
<evidence type="ECO:0000256" key="2">
    <source>
        <dbReference type="SAM" id="Phobius"/>
    </source>
</evidence>
<feature type="region of interest" description="Disordered" evidence="1">
    <location>
        <begin position="188"/>
        <end position="262"/>
    </location>
</feature>
<evidence type="ECO:0000256" key="1">
    <source>
        <dbReference type="SAM" id="MobiDB-lite"/>
    </source>
</evidence>
<feature type="compositionally biased region" description="Low complexity" evidence="1">
    <location>
        <begin position="250"/>
        <end position="262"/>
    </location>
</feature>
<evidence type="ECO:0000313" key="3">
    <source>
        <dbReference type="EMBL" id="TDC00139.1"/>
    </source>
</evidence>
<feature type="transmembrane region" description="Helical" evidence="2">
    <location>
        <begin position="152"/>
        <end position="177"/>
    </location>
</feature>